<comment type="caution">
    <text evidence="1">The sequence shown here is derived from an EMBL/GenBank/DDBJ whole genome shotgun (WGS) entry which is preliminary data.</text>
</comment>
<sequence>MDINVSRLYVLKISLQESLLLILKISVSTLFCKMKTLLFMTACPHSIILLLRCG</sequence>
<evidence type="ECO:0000313" key="2">
    <source>
        <dbReference type="Proteomes" id="UP001152888"/>
    </source>
</evidence>
<dbReference type="Proteomes" id="UP001152888">
    <property type="component" value="Unassembled WGS sequence"/>
</dbReference>
<reference evidence="1" key="1">
    <citation type="submission" date="2022-03" db="EMBL/GenBank/DDBJ databases">
        <authorList>
            <person name="Sayadi A."/>
        </authorList>
    </citation>
    <scope>NUCLEOTIDE SEQUENCE</scope>
</reference>
<protein>
    <submittedName>
        <fullName evidence="1">Uncharacterized protein</fullName>
    </submittedName>
</protein>
<dbReference type="AlphaFoldDB" id="A0A9P0LL44"/>
<gene>
    <name evidence="1" type="ORF">ACAOBT_LOCUS24200</name>
</gene>
<accession>A0A9P0LL44</accession>
<proteinExistence type="predicted"/>
<evidence type="ECO:0000313" key="1">
    <source>
        <dbReference type="EMBL" id="CAH1998185.1"/>
    </source>
</evidence>
<name>A0A9P0LL44_ACAOB</name>
<dbReference type="EMBL" id="CAKOFQ010007317">
    <property type="protein sequence ID" value="CAH1998185.1"/>
    <property type="molecule type" value="Genomic_DNA"/>
</dbReference>
<keyword evidence="2" id="KW-1185">Reference proteome</keyword>
<organism evidence="1 2">
    <name type="scientific">Acanthoscelides obtectus</name>
    <name type="common">Bean weevil</name>
    <name type="synonym">Bruchus obtectus</name>
    <dbReference type="NCBI Taxonomy" id="200917"/>
    <lineage>
        <taxon>Eukaryota</taxon>
        <taxon>Metazoa</taxon>
        <taxon>Ecdysozoa</taxon>
        <taxon>Arthropoda</taxon>
        <taxon>Hexapoda</taxon>
        <taxon>Insecta</taxon>
        <taxon>Pterygota</taxon>
        <taxon>Neoptera</taxon>
        <taxon>Endopterygota</taxon>
        <taxon>Coleoptera</taxon>
        <taxon>Polyphaga</taxon>
        <taxon>Cucujiformia</taxon>
        <taxon>Chrysomeloidea</taxon>
        <taxon>Chrysomelidae</taxon>
        <taxon>Bruchinae</taxon>
        <taxon>Bruchini</taxon>
        <taxon>Acanthoscelides</taxon>
    </lineage>
</organism>